<dbReference type="VEuPathDB" id="TrichDB:TVAGG3_0028630"/>
<evidence type="ECO:0000313" key="2">
    <source>
        <dbReference type="Proteomes" id="UP000001542"/>
    </source>
</evidence>
<reference evidence="1" key="1">
    <citation type="submission" date="2006-10" db="EMBL/GenBank/DDBJ databases">
        <authorList>
            <person name="Amadeo P."/>
            <person name="Zhao Q."/>
            <person name="Wortman J."/>
            <person name="Fraser-Liggett C."/>
            <person name="Carlton J."/>
        </authorList>
    </citation>
    <scope>NUCLEOTIDE SEQUENCE</scope>
    <source>
        <strain evidence="1">G3</strain>
    </source>
</reference>
<evidence type="ECO:0000313" key="1">
    <source>
        <dbReference type="EMBL" id="EAY21096.1"/>
    </source>
</evidence>
<proteinExistence type="predicted"/>
<gene>
    <name evidence="1" type="ORF">TVAG_282660</name>
</gene>
<accession>A2DEG9</accession>
<sequence>MSNLNIEEIYKVFNSLHEAEGCKQSAEVLFNSVLNQFNSFEVANQQNLLNFIAEEYSFFSGINGGFDKIQNIANTMLASDNLGNQTTALAVLTKVWLQIPLEGKEDKYKEFINMLFTKANDPNLVPHLRNMYSQCLHEINCVKPNSLNLPPQKLMEAANSNNVPSSFSQIAYETAGKSDELKDFLDKRFWSMSPLESVSFSPAFSPNYPAPPNDPLLLFNAISNGKVTKDTALSLIINPFSQFGTANTIYGFKSQYEFDGSTLFTPFDNDETIANKVSLLAHRISTIENTPILAKFTEKTTSPAIISSVFNLASRFPPNDIFNFYRRYYEKTESYDEQWIALFNQLDASTQDTLRCFLVSYPSRRSAAIALLSGQSGKVPISCIESLTKSDIKILEHFSRVCPSIIANKVHAKLLEFGAVKENTQTSSGFLSKPQLLSISSCVVETNSATKTKVLLDLLPTQSSLESPLYGACFRISCGNIFDHDESYVLPIIKGSCQIRFEMMPVRIESGQVVVTCEFTNEEGVPCSFTVGKINVEAHDLLSPSAADFKTAWSEGEESLAILNAKFQTVLAAMNKTVIGRSCEREEGRIQAVLQTPTGNNVAVVAVASGNQTVIHFRAPSMQLLTMIDEFVHKLEKQQ</sequence>
<organism evidence="1 2">
    <name type="scientific">Trichomonas vaginalis (strain ATCC PRA-98 / G3)</name>
    <dbReference type="NCBI Taxonomy" id="412133"/>
    <lineage>
        <taxon>Eukaryota</taxon>
        <taxon>Metamonada</taxon>
        <taxon>Parabasalia</taxon>
        <taxon>Trichomonadida</taxon>
        <taxon>Trichomonadidae</taxon>
        <taxon>Trichomonas</taxon>
    </lineage>
</organism>
<name>A2DEG9_TRIV3</name>
<dbReference type="KEGG" id="tva:5466637"/>
<dbReference type="OrthoDB" id="10266240at2759"/>
<dbReference type="Proteomes" id="UP000001542">
    <property type="component" value="Unassembled WGS sequence"/>
</dbReference>
<dbReference type="RefSeq" id="XP_001582082.1">
    <property type="nucleotide sequence ID" value="XM_001582032.1"/>
</dbReference>
<dbReference type="VEuPathDB" id="TrichDB:TVAG_282660"/>
<reference evidence="1" key="2">
    <citation type="journal article" date="2007" name="Science">
        <title>Draft genome sequence of the sexually transmitted pathogen Trichomonas vaginalis.</title>
        <authorList>
            <person name="Carlton J.M."/>
            <person name="Hirt R.P."/>
            <person name="Silva J.C."/>
            <person name="Delcher A.L."/>
            <person name="Schatz M."/>
            <person name="Zhao Q."/>
            <person name="Wortman J.R."/>
            <person name="Bidwell S.L."/>
            <person name="Alsmark U.C.M."/>
            <person name="Besteiro S."/>
            <person name="Sicheritz-Ponten T."/>
            <person name="Noel C.J."/>
            <person name="Dacks J.B."/>
            <person name="Foster P.G."/>
            <person name="Simillion C."/>
            <person name="Van de Peer Y."/>
            <person name="Miranda-Saavedra D."/>
            <person name="Barton G.J."/>
            <person name="Westrop G.D."/>
            <person name="Mueller S."/>
            <person name="Dessi D."/>
            <person name="Fiori P.L."/>
            <person name="Ren Q."/>
            <person name="Paulsen I."/>
            <person name="Zhang H."/>
            <person name="Bastida-Corcuera F.D."/>
            <person name="Simoes-Barbosa A."/>
            <person name="Brown M.T."/>
            <person name="Hayes R.D."/>
            <person name="Mukherjee M."/>
            <person name="Okumura C.Y."/>
            <person name="Schneider R."/>
            <person name="Smith A.J."/>
            <person name="Vanacova S."/>
            <person name="Villalvazo M."/>
            <person name="Haas B.J."/>
            <person name="Pertea M."/>
            <person name="Feldblyum T.V."/>
            <person name="Utterback T.R."/>
            <person name="Shu C.L."/>
            <person name="Osoegawa K."/>
            <person name="de Jong P.J."/>
            <person name="Hrdy I."/>
            <person name="Horvathova L."/>
            <person name="Zubacova Z."/>
            <person name="Dolezal P."/>
            <person name="Malik S.B."/>
            <person name="Logsdon J.M. Jr."/>
            <person name="Henze K."/>
            <person name="Gupta A."/>
            <person name="Wang C.C."/>
            <person name="Dunne R.L."/>
            <person name="Upcroft J.A."/>
            <person name="Upcroft P."/>
            <person name="White O."/>
            <person name="Salzberg S.L."/>
            <person name="Tang P."/>
            <person name="Chiu C.-H."/>
            <person name="Lee Y.-S."/>
            <person name="Embley T.M."/>
            <person name="Coombs G.H."/>
            <person name="Mottram J.C."/>
            <person name="Tachezy J."/>
            <person name="Fraser-Liggett C.M."/>
            <person name="Johnson P.J."/>
        </authorList>
    </citation>
    <scope>NUCLEOTIDE SEQUENCE [LARGE SCALE GENOMIC DNA]</scope>
    <source>
        <strain evidence="1">G3</strain>
    </source>
</reference>
<protein>
    <submittedName>
        <fullName evidence="1">Uncharacterized protein</fullName>
    </submittedName>
</protein>
<keyword evidence="2" id="KW-1185">Reference proteome</keyword>
<dbReference type="AlphaFoldDB" id="A2DEG9"/>
<dbReference type="InParanoid" id="A2DEG9"/>
<dbReference type="EMBL" id="DS113192">
    <property type="protein sequence ID" value="EAY21096.1"/>
    <property type="molecule type" value="Genomic_DNA"/>
</dbReference>